<dbReference type="OrthoDB" id="9797415at2"/>
<dbReference type="RefSeq" id="WP_103931797.1">
    <property type="nucleotide sequence ID" value="NZ_FNVA01000001.1"/>
</dbReference>
<evidence type="ECO:0000313" key="1">
    <source>
        <dbReference type="EMBL" id="SEF72212.1"/>
    </source>
</evidence>
<protein>
    <submittedName>
        <fullName evidence="1">Putative hydrolase of the HAD superfamily</fullName>
    </submittedName>
</protein>
<dbReference type="Pfam" id="PF00702">
    <property type="entry name" value="Hydrolase"/>
    <property type="match status" value="1"/>
</dbReference>
<reference evidence="1 2" key="1">
    <citation type="submission" date="2016-10" db="EMBL/GenBank/DDBJ databases">
        <authorList>
            <person name="de Groot N.N."/>
        </authorList>
    </citation>
    <scope>NUCLEOTIDE SEQUENCE [LARGE SCALE GENOMIC DNA]</scope>
    <source>
        <strain evidence="1 2">DSM 22489</strain>
    </source>
</reference>
<dbReference type="InterPro" id="IPR023214">
    <property type="entry name" value="HAD_sf"/>
</dbReference>
<organism evidence="1 2">
    <name type="scientific">Bryocella elongata</name>
    <dbReference type="NCBI Taxonomy" id="863522"/>
    <lineage>
        <taxon>Bacteria</taxon>
        <taxon>Pseudomonadati</taxon>
        <taxon>Acidobacteriota</taxon>
        <taxon>Terriglobia</taxon>
        <taxon>Terriglobales</taxon>
        <taxon>Acidobacteriaceae</taxon>
        <taxon>Bryocella</taxon>
    </lineage>
</organism>
<dbReference type="PANTHER" id="PTHR43611">
    <property type="entry name" value="ALPHA-D-GLUCOSE 1-PHOSPHATE PHOSPHATASE"/>
    <property type="match status" value="1"/>
</dbReference>
<evidence type="ECO:0000313" key="2">
    <source>
        <dbReference type="Proteomes" id="UP000236728"/>
    </source>
</evidence>
<dbReference type="SUPFAM" id="SSF56784">
    <property type="entry name" value="HAD-like"/>
    <property type="match status" value="1"/>
</dbReference>
<dbReference type="GO" id="GO:0016787">
    <property type="term" value="F:hydrolase activity"/>
    <property type="evidence" value="ECO:0007669"/>
    <property type="project" value="UniProtKB-KW"/>
</dbReference>
<dbReference type="SFLD" id="SFLDG01129">
    <property type="entry name" value="C1.5:_HAD__Beta-PGM__Phosphata"/>
    <property type="match status" value="1"/>
</dbReference>
<proteinExistence type="predicted"/>
<dbReference type="CDD" id="cd02603">
    <property type="entry name" value="HAD_sEH-N_like"/>
    <property type="match status" value="1"/>
</dbReference>
<dbReference type="EMBL" id="FNVA01000001">
    <property type="protein sequence ID" value="SEF72212.1"/>
    <property type="molecule type" value="Genomic_DNA"/>
</dbReference>
<dbReference type="PRINTS" id="PR00413">
    <property type="entry name" value="HADHALOGNASE"/>
</dbReference>
<keyword evidence="1" id="KW-0378">Hydrolase</keyword>
<dbReference type="SFLD" id="SFLDS00003">
    <property type="entry name" value="Haloacid_Dehalogenase"/>
    <property type="match status" value="1"/>
</dbReference>
<sequence>MPSSQPIRAVLFDYGQVLSTAPVPAAWERLKAVFGADEEAFHTAYWRHRHDYDRGTLNADTYWSAVASDLGRTITAEQEETLRKADTDLWTQLNEPMVAWAGSLPARGLKRGILSNIGDAMEHGVLERCPWLKDFDHLTFSHRLKIAKPEAAIYEHAAQGLGVAPEEILFLDDRAENIAAARAAGMRAIQYTDHAAFIREIEALGLA</sequence>
<dbReference type="PANTHER" id="PTHR43611:SF3">
    <property type="entry name" value="FLAVIN MONONUCLEOTIDE HYDROLASE 1, CHLOROPLATIC"/>
    <property type="match status" value="1"/>
</dbReference>
<dbReference type="Gene3D" id="3.40.50.1000">
    <property type="entry name" value="HAD superfamily/HAD-like"/>
    <property type="match status" value="1"/>
</dbReference>
<name>A0A1H5UAU3_9BACT</name>
<dbReference type="AlphaFoldDB" id="A0A1H5UAU3"/>
<dbReference type="InterPro" id="IPR006439">
    <property type="entry name" value="HAD-SF_hydro_IA"/>
</dbReference>
<dbReference type="NCBIfam" id="TIGR01509">
    <property type="entry name" value="HAD-SF-IA-v3"/>
    <property type="match status" value="1"/>
</dbReference>
<dbReference type="InterPro" id="IPR036412">
    <property type="entry name" value="HAD-like_sf"/>
</dbReference>
<keyword evidence="2" id="KW-1185">Reference proteome</keyword>
<accession>A0A1H5UAU3</accession>
<gene>
    <name evidence="1" type="ORF">SAMN05421819_0944</name>
</gene>
<dbReference type="Proteomes" id="UP000236728">
    <property type="component" value="Unassembled WGS sequence"/>
</dbReference>